<keyword evidence="2" id="KW-0285">Flavoprotein</keyword>
<dbReference type="Gene3D" id="1.10.540.10">
    <property type="entry name" value="Acyl-CoA dehydrogenase/oxidase, N-terminal domain"/>
    <property type="match status" value="1"/>
</dbReference>
<dbReference type="GO" id="GO:0004497">
    <property type="term" value="F:monooxygenase activity"/>
    <property type="evidence" value="ECO:0007669"/>
    <property type="project" value="UniProtKB-KW"/>
</dbReference>
<evidence type="ECO:0000259" key="14">
    <source>
        <dbReference type="Pfam" id="PF02770"/>
    </source>
</evidence>
<keyword evidence="5" id="KW-0560">Oxidoreductase</keyword>
<evidence type="ECO:0000256" key="8">
    <source>
        <dbReference type="ARBA" id="ARBA00034317"/>
    </source>
</evidence>
<dbReference type="Pfam" id="PF02771">
    <property type="entry name" value="Acyl-CoA_dh_N"/>
    <property type="match status" value="1"/>
</dbReference>
<protein>
    <recommendedName>
        <fullName evidence="10">Dibenzothiophene monooxygenase</fullName>
        <ecNumber evidence="9">1.14.14.21</ecNumber>
    </recommendedName>
</protein>
<evidence type="ECO:0000256" key="7">
    <source>
        <dbReference type="ARBA" id="ARBA00034307"/>
    </source>
</evidence>
<dbReference type="Gene3D" id="1.20.140.10">
    <property type="entry name" value="Butyryl-CoA Dehydrogenase, subunit A, domain 3"/>
    <property type="match status" value="1"/>
</dbReference>
<dbReference type="GO" id="GO:0008470">
    <property type="term" value="F:3-methylbutanoyl-CoA dehydrogenase activity"/>
    <property type="evidence" value="ECO:0007669"/>
    <property type="project" value="TreeGrafter"/>
</dbReference>
<dbReference type="EMBL" id="CACSAS010000001">
    <property type="protein sequence ID" value="CAA0100667.1"/>
    <property type="molecule type" value="Genomic_DNA"/>
</dbReference>
<evidence type="ECO:0000313" key="18">
    <source>
        <dbReference type="Proteomes" id="UP000433050"/>
    </source>
</evidence>
<evidence type="ECO:0000256" key="11">
    <source>
        <dbReference type="ARBA" id="ARBA00047859"/>
    </source>
</evidence>
<comment type="catalytic activity">
    <reaction evidence="12">
        <text>dibenzothiophene 5-oxide + FMNH2 + O2 = dibenzothiophene 5,5-dioxide + FMN + H2O + H(+)</text>
        <dbReference type="Rhea" id="RHEA:49080"/>
        <dbReference type="ChEBI" id="CHEBI:15377"/>
        <dbReference type="ChEBI" id="CHEBI:15378"/>
        <dbReference type="ChEBI" id="CHEBI:15379"/>
        <dbReference type="ChEBI" id="CHEBI:23683"/>
        <dbReference type="ChEBI" id="CHEBI:57618"/>
        <dbReference type="ChEBI" id="CHEBI:58210"/>
        <dbReference type="ChEBI" id="CHEBI:90356"/>
    </reaction>
</comment>
<evidence type="ECO:0000256" key="4">
    <source>
        <dbReference type="ARBA" id="ARBA00022741"/>
    </source>
</evidence>
<dbReference type="Gene3D" id="2.40.110.10">
    <property type="entry name" value="Butyryl-CoA Dehydrogenase, subunit A, domain 2"/>
    <property type="match status" value="1"/>
</dbReference>
<evidence type="ECO:0000256" key="13">
    <source>
        <dbReference type="ARBA" id="ARBA00049456"/>
    </source>
</evidence>
<dbReference type="RefSeq" id="WP_159599322.1">
    <property type="nucleotide sequence ID" value="NZ_CACSAS010000001.1"/>
</dbReference>
<keyword evidence="6" id="KW-0503">Monooxygenase</keyword>
<dbReference type="InterPro" id="IPR006091">
    <property type="entry name" value="Acyl-CoA_Oxase/DH_mid-dom"/>
</dbReference>
<sequence>MTATQIEQAWGAGPSPRYETLAARFRPLFERIRANAVERERSRTLPHAEIGWLKEAGFTAVRLPEAEGGADASLPEFFNLLIELSAADSNLTQALRAHFGFVEEILHTDVPGRREIWLPRLARGETAGSARSEAGDAAQAAFETTLRRREDHWRIAGRKFYTTGSLYAEWIHVATTRAEDGGSVTAVVRRDAPGVQVVDDWDGFGQTLTASGTALFDEVDVQDADLVEDASIFGYTLPFYQLVHLSTLAGIARAAARDVAEAVARRQRSYSHAAGPLPRLDPQVLQVVGRVRGAAYAAGAIVIKVAEAVERAANSGDGKATLDPAALAVAELESAQSVSVITDLVFNATTVLFDALGASATLRSAGLDRHWRNARTLASHNPRIYKDRIVGDFAVNGTLPPQSWRIGRV</sequence>
<dbReference type="PIRSF" id="PIRSF016578">
    <property type="entry name" value="HsaA"/>
    <property type="match status" value="1"/>
</dbReference>
<dbReference type="EC" id="1.14.14.21" evidence="9"/>
<keyword evidence="4" id="KW-0547">Nucleotide-binding</keyword>
<dbReference type="InterPro" id="IPR013107">
    <property type="entry name" value="Acyl-CoA_DH_C"/>
</dbReference>
<dbReference type="InterPro" id="IPR037069">
    <property type="entry name" value="AcylCoA_DH/ox_N_sf"/>
</dbReference>
<feature type="domain" description="Acyl-CoA dehydrogenase C-terminal" evidence="16">
    <location>
        <begin position="248"/>
        <end position="380"/>
    </location>
</feature>
<dbReference type="InterPro" id="IPR013786">
    <property type="entry name" value="AcylCoA_DH/ox_N"/>
</dbReference>
<dbReference type="InterPro" id="IPR036250">
    <property type="entry name" value="AcylCo_DH-like_C"/>
</dbReference>
<feature type="domain" description="Acyl-CoA dehydrogenase/oxidase N-terminal" evidence="15">
    <location>
        <begin position="30"/>
        <end position="125"/>
    </location>
</feature>
<dbReference type="Pfam" id="PF02770">
    <property type="entry name" value="Acyl-CoA_dh_M"/>
    <property type="match status" value="1"/>
</dbReference>
<feature type="domain" description="Acyl-CoA oxidase/dehydrogenase middle" evidence="14">
    <location>
        <begin position="140"/>
        <end position="219"/>
    </location>
</feature>
<evidence type="ECO:0000256" key="9">
    <source>
        <dbReference type="ARBA" id="ARBA00034328"/>
    </source>
</evidence>
<evidence type="ECO:0000259" key="15">
    <source>
        <dbReference type="Pfam" id="PF02771"/>
    </source>
</evidence>
<evidence type="ECO:0000259" key="16">
    <source>
        <dbReference type="Pfam" id="PF08028"/>
    </source>
</evidence>
<proteinExistence type="inferred from homology"/>
<comment type="subcellular location">
    <subcellularLocation>
        <location evidence="1">Cytoplasm</location>
    </subcellularLocation>
</comment>
<dbReference type="InterPro" id="IPR009100">
    <property type="entry name" value="AcylCoA_DH/oxidase_NM_dom_sf"/>
</dbReference>
<dbReference type="AlphaFoldDB" id="A0A5S9PAV3"/>
<dbReference type="InterPro" id="IPR046373">
    <property type="entry name" value="Acyl-CoA_Oxase/DH_mid-dom_sf"/>
</dbReference>
<evidence type="ECO:0000256" key="6">
    <source>
        <dbReference type="ARBA" id="ARBA00023033"/>
    </source>
</evidence>
<evidence type="ECO:0000256" key="2">
    <source>
        <dbReference type="ARBA" id="ARBA00022630"/>
    </source>
</evidence>
<evidence type="ECO:0000256" key="1">
    <source>
        <dbReference type="ARBA" id="ARBA00004496"/>
    </source>
</evidence>
<evidence type="ECO:0000256" key="5">
    <source>
        <dbReference type="ARBA" id="ARBA00023002"/>
    </source>
</evidence>
<reference evidence="17 18" key="1">
    <citation type="submission" date="2019-12" db="EMBL/GenBank/DDBJ databases">
        <authorList>
            <person name="Reyes-Prieto M."/>
        </authorList>
    </citation>
    <scope>NUCLEOTIDE SEQUENCE [LARGE SCALE GENOMIC DNA]</scope>
    <source>
        <strain evidence="17">HF14-78462</strain>
    </source>
</reference>
<accession>A0A5S9PAV3</accession>
<comment type="pathway">
    <text evidence="7">Sulfur metabolism; dibenzothiophene degradation.</text>
</comment>
<dbReference type="PANTHER" id="PTHR43884">
    <property type="entry name" value="ACYL-COA DEHYDROGENASE"/>
    <property type="match status" value="1"/>
</dbReference>
<keyword evidence="3" id="KW-0288">FMN</keyword>
<keyword evidence="18" id="KW-1185">Reference proteome</keyword>
<evidence type="ECO:0000256" key="12">
    <source>
        <dbReference type="ARBA" id="ARBA00048445"/>
    </source>
</evidence>
<dbReference type="SUPFAM" id="SSF47203">
    <property type="entry name" value="Acyl-CoA dehydrogenase C-terminal domain-like"/>
    <property type="match status" value="1"/>
</dbReference>
<gene>
    <name evidence="17" type="primary">soxC_3</name>
    <name evidence="17" type="ORF">STARVERO_02639</name>
</gene>
<evidence type="ECO:0000313" key="17">
    <source>
        <dbReference type="EMBL" id="CAA0100667.1"/>
    </source>
</evidence>
<dbReference type="GO" id="GO:0005737">
    <property type="term" value="C:cytoplasm"/>
    <property type="evidence" value="ECO:0007669"/>
    <property type="project" value="UniProtKB-SubCell"/>
</dbReference>
<dbReference type="SUPFAM" id="SSF56645">
    <property type="entry name" value="Acyl-CoA dehydrogenase NM domain-like"/>
    <property type="match status" value="1"/>
</dbReference>
<evidence type="ECO:0000256" key="10">
    <source>
        <dbReference type="ARBA" id="ARBA00034345"/>
    </source>
</evidence>
<comment type="similarity">
    <text evidence="8">Belongs to the DszC flavin monooxygenase family.</text>
</comment>
<dbReference type="Pfam" id="PF08028">
    <property type="entry name" value="Acyl-CoA_dh_2"/>
    <property type="match status" value="1"/>
</dbReference>
<dbReference type="Proteomes" id="UP000433050">
    <property type="component" value="Unassembled WGS sequence"/>
</dbReference>
<dbReference type="PANTHER" id="PTHR43884:SF12">
    <property type="entry name" value="ISOVALERYL-COA DEHYDROGENASE, MITOCHONDRIAL-RELATED"/>
    <property type="match status" value="1"/>
</dbReference>
<name>A0A5S9PAV3_9HYPH</name>
<organism evidence="17 18">
    <name type="scientific">Starkeya nomas</name>
    <dbReference type="NCBI Taxonomy" id="2666134"/>
    <lineage>
        <taxon>Bacteria</taxon>
        <taxon>Pseudomonadati</taxon>
        <taxon>Pseudomonadota</taxon>
        <taxon>Alphaproteobacteria</taxon>
        <taxon>Hyphomicrobiales</taxon>
        <taxon>Xanthobacteraceae</taxon>
        <taxon>Starkeya</taxon>
    </lineage>
</organism>
<dbReference type="GO" id="GO:0006552">
    <property type="term" value="P:L-leucine catabolic process"/>
    <property type="evidence" value="ECO:0007669"/>
    <property type="project" value="TreeGrafter"/>
</dbReference>
<evidence type="ECO:0000256" key="3">
    <source>
        <dbReference type="ARBA" id="ARBA00022643"/>
    </source>
</evidence>
<comment type="catalytic activity">
    <reaction evidence="11">
        <text>dibenzothiophene + FMNH2 + O2 = dibenzothiophene 5-oxide + FMN + H2O + H(+)</text>
        <dbReference type="Rhea" id="RHEA:49076"/>
        <dbReference type="ChEBI" id="CHEBI:15377"/>
        <dbReference type="ChEBI" id="CHEBI:15378"/>
        <dbReference type="ChEBI" id="CHEBI:15379"/>
        <dbReference type="ChEBI" id="CHEBI:23681"/>
        <dbReference type="ChEBI" id="CHEBI:23683"/>
        <dbReference type="ChEBI" id="CHEBI:57618"/>
        <dbReference type="ChEBI" id="CHEBI:58210"/>
    </reaction>
</comment>
<comment type="catalytic activity">
    <reaction evidence="13">
        <text>dibenzothiophene + 2 FMNH2 + 2 O2 = dibenzothiophene 5,5-dioxide + 2 FMN + 2 H2O + 2 H(+)</text>
        <dbReference type="Rhea" id="RHEA:49072"/>
        <dbReference type="ChEBI" id="CHEBI:15377"/>
        <dbReference type="ChEBI" id="CHEBI:15378"/>
        <dbReference type="ChEBI" id="CHEBI:15379"/>
        <dbReference type="ChEBI" id="CHEBI:23681"/>
        <dbReference type="ChEBI" id="CHEBI:57618"/>
        <dbReference type="ChEBI" id="CHEBI:58210"/>
        <dbReference type="ChEBI" id="CHEBI:90356"/>
        <dbReference type="EC" id="1.14.14.21"/>
    </reaction>
</comment>
<dbReference type="GO" id="GO:0050660">
    <property type="term" value="F:flavin adenine dinucleotide binding"/>
    <property type="evidence" value="ECO:0007669"/>
    <property type="project" value="InterPro"/>
</dbReference>